<proteinExistence type="predicted"/>
<evidence type="ECO:0000313" key="6">
    <source>
        <dbReference type="Proteomes" id="UP000288943"/>
    </source>
</evidence>
<dbReference type="OrthoDB" id="247151at2"/>
<dbReference type="Gene3D" id="1.10.10.60">
    <property type="entry name" value="Homeodomain-like"/>
    <property type="match status" value="2"/>
</dbReference>
<keyword evidence="1" id="KW-0805">Transcription regulation</keyword>
<dbReference type="EMBL" id="CP026520">
    <property type="protein sequence ID" value="QAV19239.1"/>
    <property type="molecule type" value="Genomic_DNA"/>
</dbReference>
<reference evidence="5 6" key="1">
    <citation type="submission" date="2018-01" db="EMBL/GenBank/DDBJ databases">
        <title>The whole genome sequencing and assembly of Paenibacillus chitinolyticus KCCM 41400 strain.</title>
        <authorList>
            <person name="Kim J.-Y."/>
            <person name="Park M.-K."/>
            <person name="Lee Y.-J."/>
            <person name="Yi H."/>
            <person name="Bahn Y.-S."/>
            <person name="Kim J.F."/>
            <person name="Lee D.-W."/>
        </authorList>
    </citation>
    <scope>NUCLEOTIDE SEQUENCE [LARGE SCALE GENOMIC DNA]</scope>
    <source>
        <strain evidence="5 6">KCCM 41400</strain>
    </source>
</reference>
<dbReference type="SUPFAM" id="SSF46689">
    <property type="entry name" value="Homeodomain-like"/>
    <property type="match status" value="2"/>
</dbReference>
<evidence type="ECO:0000256" key="2">
    <source>
        <dbReference type="ARBA" id="ARBA00023125"/>
    </source>
</evidence>
<dbReference type="Pfam" id="PF12833">
    <property type="entry name" value="HTH_18"/>
    <property type="match status" value="1"/>
</dbReference>
<gene>
    <name evidence="5" type="ORF">PC41400_16740</name>
</gene>
<evidence type="ECO:0000259" key="4">
    <source>
        <dbReference type="PROSITE" id="PS01124"/>
    </source>
</evidence>
<dbReference type="InterPro" id="IPR009057">
    <property type="entry name" value="Homeodomain-like_sf"/>
</dbReference>
<evidence type="ECO:0000256" key="3">
    <source>
        <dbReference type="ARBA" id="ARBA00023163"/>
    </source>
</evidence>
<sequence>MKGYSIMNKAHFSFDLTQSCQIIRESIQLPVTCYGIGEPLELTGEQDTFYRGFLMGIEKLTHSFSAKMAELPILWTTNAWEQFIVLPVKRNEGLQQFILIGPAIEQTPPDELIHGFMSDNRKPYHELPHWKAYWSYLPIVSRLRLIHISVLAHWIINQEVVEISDVAQYSCQYVWPATFESDVEKIISEQRESSITQHSSEIEKQLSELIRTGNTTELLKMWSSSPQAGVGVLSKQSQLRNVKNLAICCVAFAMRAAVEGGLDEELAFTLSDWHIQQIEELNKVQAVQAVLSRAVMDFTERVAKSKHESMSRPIRICCEYMVNHLYKEITIEKLSELTGVNSNYLMNLFKEQTGMTLMNYLQEQRINEAKKLLKITNDTISSIGTRLKFYDQSHFTKVFKKLTDMTPRQYRSTFQTI</sequence>
<evidence type="ECO:0000256" key="1">
    <source>
        <dbReference type="ARBA" id="ARBA00023015"/>
    </source>
</evidence>
<organism evidence="5 6">
    <name type="scientific">Paenibacillus chitinolyticus</name>
    <dbReference type="NCBI Taxonomy" id="79263"/>
    <lineage>
        <taxon>Bacteria</taxon>
        <taxon>Bacillati</taxon>
        <taxon>Bacillota</taxon>
        <taxon>Bacilli</taxon>
        <taxon>Bacillales</taxon>
        <taxon>Paenibacillaceae</taxon>
        <taxon>Paenibacillus</taxon>
    </lineage>
</organism>
<dbReference type="Proteomes" id="UP000288943">
    <property type="component" value="Chromosome"/>
</dbReference>
<dbReference type="PANTHER" id="PTHR43280:SF34">
    <property type="entry name" value="ARAC-FAMILY TRANSCRIPTIONAL REGULATOR"/>
    <property type="match status" value="1"/>
</dbReference>
<feature type="domain" description="HTH araC/xylS-type" evidence="4">
    <location>
        <begin position="315"/>
        <end position="413"/>
    </location>
</feature>
<name>A0A410WXS6_9BACL</name>
<dbReference type="GO" id="GO:0043565">
    <property type="term" value="F:sequence-specific DNA binding"/>
    <property type="evidence" value="ECO:0007669"/>
    <property type="project" value="InterPro"/>
</dbReference>
<dbReference type="PROSITE" id="PS01124">
    <property type="entry name" value="HTH_ARAC_FAMILY_2"/>
    <property type="match status" value="1"/>
</dbReference>
<dbReference type="AlphaFoldDB" id="A0A410WXS6"/>
<dbReference type="GO" id="GO:0003700">
    <property type="term" value="F:DNA-binding transcription factor activity"/>
    <property type="evidence" value="ECO:0007669"/>
    <property type="project" value="InterPro"/>
</dbReference>
<keyword evidence="3" id="KW-0804">Transcription</keyword>
<dbReference type="SMART" id="SM00342">
    <property type="entry name" value="HTH_ARAC"/>
    <property type="match status" value="1"/>
</dbReference>
<dbReference type="KEGG" id="pchi:PC41400_16740"/>
<accession>A0A410WXS6</accession>
<dbReference type="InterPro" id="IPR018060">
    <property type="entry name" value="HTH_AraC"/>
</dbReference>
<keyword evidence="2" id="KW-0238">DNA-binding</keyword>
<protein>
    <recommendedName>
        <fullName evidence="4">HTH araC/xylS-type domain-containing protein</fullName>
    </recommendedName>
</protein>
<evidence type="ECO:0000313" key="5">
    <source>
        <dbReference type="EMBL" id="QAV19239.1"/>
    </source>
</evidence>
<dbReference type="PANTHER" id="PTHR43280">
    <property type="entry name" value="ARAC-FAMILY TRANSCRIPTIONAL REGULATOR"/>
    <property type="match status" value="1"/>
</dbReference>